<keyword evidence="2" id="KW-0614">Plasmid</keyword>
<dbReference type="Proteomes" id="UP000258707">
    <property type="component" value="Plasmid pAArc1-02"/>
</dbReference>
<geneLocation type="plasmid" evidence="3">
    <name>paarc-mg-01</name>
</geneLocation>
<dbReference type="KEGG" id="nan:AArc1_5061"/>
<evidence type="ECO:0000313" key="4">
    <source>
        <dbReference type="Proteomes" id="UP000258707"/>
    </source>
</evidence>
<dbReference type="EMBL" id="CP027032">
    <property type="protein sequence ID" value="AXR79839.1"/>
    <property type="molecule type" value="Genomic_DNA"/>
</dbReference>
<geneLocation type="plasmid" evidence="2">
    <name>pAArc-Mg-01</name>
</geneLocation>
<keyword evidence="3" id="KW-1185">Reference proteome</keyword>
<proteinExistence type="predicted"/>
<evidence type="ECO:0000313" key="2">
    <source>
        <dbReference type="EMBL" id="AXR79839.1"/>
    </source>
</evidence>
<name>A0A346PJZ4_9EURY</name>
<dbReference type="AlphaFoldDB" id="A0A346PJZ4"/>
<dbReference type="PANTHER" id="PTHR39967">
    <property type="match status" value="1"/>
</dbReference>
<dbReference type="EMBL" id="CP024046">
    <property type="protein sequence ID" value="AXR76262.1"/>
    <property type="molecule type" value="Genomic_DNA"/>
</dbReference>
<reference evidence="1 4" key="1">
    <citation type="submission" date="2017-10" db="EMBL/GenBank/DDBJ databases">
        <title>Phenotypic and genomic properties of facultatively anaerobic sulfur-reducing natronoarchaea from hypersaline soda lakes.</title>
        <authorList>
            <person name="Sorokin D.Y."/>
            <person name="Kublanov I.V."/>
            <person name="Roman P."/>
            <person name="Sinninghe Damste J.S."/>
            <person name="Golyshin P.N."/>
            <person name="Rojo D."/>
            <person name="Ciordia S."/>
            <person name="Mena Md.C."/>
            <person name="Ferrer M."/>
            <person name="Messina E."/>
            <person name="Smedile F."/>
            <person name="La Spada G."/>
            <person name="La Cono V."/>
            <person name="Yakimov M.M."/>
        </authorList>
    </citation>
    <scope>NUCLEOTIDE SEQUENCE [LARGE SCALE GENOMIC DNA]</scope>
    <source>
        <strain evidence="1 4">AArc1</strain>
        <plasmid evidence="4">paarc1-02</plasmid>
        <plasmid evidence="1">pAArc1-02</plasmid>
    </source>
</reference>
<evidence type="ECO:0000313" key="1">
    <source>
        <dbReference type="EMBL" id="AXR76262.1"/>
    </source>
</evidence>
<dbReference type="Proteomes" id="UP000258613">
    <property type="component" value="Plasmid pAArc-Mg-01"/>
</dbReference>
<accession>A0A346P9R7</accession>
<geneLocation type="plasmid" evidence="1">
    <name>pAArc1-02</name>
</geneLocation>
<dbReference type="PANTHER" id="PTHR39967:SF1">
    <property type="entry name" value="ISH14-TYPE TRANSPOSASE HSIRS44"/>
    <property type="match status" value="1"/>
</dbReference>
<dbReference type="KEGG" id="nag:AArcMg_4014"/>
<evidence type="ECO:0000313" key="3">
    <source>
        <dbReference type="Proteomes" id="UP000258613"/>
    </source>
</evidence>
<organism evidence="2 3">
    <name type="scientific">Natrarchaeobaculum sulfurireducens</name>
    <dbReference type="NCBI Taxonomy" id="2044521"/>
    <lineage>
        <taxon>Archaea</taxon>
        <taxon>Methanobacteriati</taxon>
        <taxon>Methanobacteriota</taxon>
        <taxon>Stenosarchaea group</taxon>
        <taxon>Halobacteria</taxon>
        <taxon>Halobacteriales</taxon>
        <taxon>Natrialbaceae</taxon>
        <taxon>Natrarchaeobaculum</taxon>
    </lineage>
</organism>
<gene>
    <name evidence="1" type="ORF">AArc1_5061</name>
    <name evidence="2" type="ORF">AArcMg_4014</name>
</gene>
<accession>A0A346PJZ4</accession>
<reference evidence="2 3" key="2">
    <citation type="submission" date="2018-02" db="EMBL/GenBank/DDBJ databases">
        <title>Phenotypic and genomic properties of facultatively anaerobic sulfur-reducing natronoarchaea from hypersaline soda lakes.</title>
        <authorList>
            <person name="Sorokin D.Y."/>
            <person name="Kublanov I.V."/>
            <person name="Roman P."/>
            <person name="Sinninghe Damste J.S."/>
            <person name="Golyshin P.N."/>
            <person name="Rojo D."/>
            <person name="Ciordia S."/>
            <person name="Mena M.D.C."/>
            <person name="Ferrer M."/>
            <person name="Messina E."/>
            <person name="Smedile F."/>
            <person name="La Spada G."/>
            <person name="La Cono V."/>
            <person name="Yakimov M.M."/>
        </authorList>
    </citation>
    <scope>NUCLEOTIDE SEQUENCE [LARGE SCALE GENOMIC DNA]</scope>
    <source>
        <strain evidence="2 3">AArc-Mg</strain>
        <plasmid evidence="3">paarc-mg-01</plasmid>
        <plasmid evidence="2">pAArc-Mg-01</plasmid>
    </source>
</reference>
<sequence length="166" mass="19385">MTIHNWVHKADLQLELGRNSDHIAVDEAVIRLNDEQYWLDAAVNLESNELLHTKLEPTGTKVIASDFVRELREEHDVNDAVFLISRDISLQYVCERHDLEFRYERHGGQNSTKHVFREIKRRTTTFSNCFSNTKGTTVDQWLEVRVRMKPAYLNTTVSCNPRLTSQ</sequence>
<geneLocation type="plasmid" evidence="4">
    <name>paarc1-02</name>
</geneLocation>
<protein>
    <submittedName>
        <fullName evidence="1 2">Transposase</fullName>
    </submittedName>
</protein>